<dbReference type="GO" id="GO:0046872">
    <property type="term" value="F:metal ion binding"/>
    <property type="evidence" value="ECO:0007669"/>
    <property type="project" value="UniProtKB-KW"/>
</dbReference>
<dbReference type="Pfam" id="PF03171">
    <property type="entry name" value="2OG-FeII_Oxy"/>
    <property type="match status" value="1"/>
</dbReference>
<evidence type="ECO:0000256" key="4">
    <source>
        <dbReference type="ARBA" id="ARBA00023004"/>
    </source>
</evidence>
<keyword evidence="12" id="KW-1185">Reference proteome</keyword>
<proteinExistence type="inferred from homology"/>
<dbReference type="GO" id="GO:0016706">
    <property type="term" value="F:2-oxoglutarate-dependent dioxygenase activity"/>
    <property type="evidence" value="ECO:0007669"/>
    <property type="project" value="UniProtKB-ARBA"/>
</dbReference>
<comment type="catalytic activity">
    <reaction evidence="5">
        <text>(E)-feruloyl-CoA + 2-oxoglutarate + O2 = (E)-6-hydroxyferuloyl-CoA + succinate + CO2</text>
        <dbReference type="Rhea" id="RHEA:57856"/>
        <dbReference type="ChEBI" id="CHEBI:15379"/>
        <dbReference type="ChEBI" id="CHEBI:16526"/>
        <dbReference type="ChEBI" id="CHEBI:16810"/>
        <dbReference type="ChEBI" id="CHEBI:30031"/>
        <dbReference type="ChEBI" id="CHEBI:87305"/>
        <dbReference type="ChEBI" id="CHEBI:142390"/>
        <dbReference type="EC" id="1.14.11.61"/>
    </reaction>
</comment>
<keyword evidence="4 9" id="KW-0408">Iron</keyword>
<comment type="pathway">
    <text evidence="1">Phenylpropanoid metabolism.</text>
</comment>
<dbReference type="EMBL" id="NQVE01000217">
    <property type="protein sequence ID" value="RAL37128.1"/>
    <property type="molecule type" value="Genomic_DNA"/>
</dbReference>
<sequence length="324" mass="35740">MESNGGGEKAVVAIPTIDLQDFPAQLGKLREACEEWGCCRIVNFDHVLSKSLLPDMKDVVKSLFDLPQEIKARNKHVLPGSGYTTPSLRHPNYEALGIYDMSSLHDVEAFCDALDVSPHQRETIVNYAKGAHALIMEIIDKLCEALGVKGEQDFKDWCCHMRINKYHFTPETIGGPGVLTHTDSAFLTVLQDDECVGGLDVITKSGELVAVDPLPGSIVLNLGDMANLWSNGRLWSVRHRVVCKEASVRFSIASFILGPKKEAFVEPPPELVTPDHPRQYVPASYESLRKLRIDNNMHEGEVLGLVRVDHVHAAAADADEPAQN</sequence>
<evidence type="ECO:0000256" key="1">
    <source>
        <dbReference type="ARBA" id="ARBA00004918"/>
    </source>
</evidence>
<dbReference type="Pfam" id="PF14226">
    <property type="entry name" value="DIOX_N"/>
    <property type="match status" value="1"/>
</dbReference>
<evidence type="ECO:0000313" key="11">
    <source>
        <dbReference type="EMBL" id="RAL37128.1"/>
    </source>
</evidence>
<dbReference type="GO" id="GO:0009805">
    <property type="term" value="P:coumarin biosynthetic process"/>
    <property type="evidence" value="ECO:0007669"/>
    <property type="project" value="UniProtKB-ARBA"/>
</dbReference>
<dbReference type="Proteomes" id="UP000249390">
    <property type="component" value="Unassembled WGS sequence"/>
</dbReference>
<dbReference type="SUPFAM" id="SSF51197">
    <property type="entry name" value="Clavaminate synthase-like"/>
    <property type="match status" value="1"/>
</dbReference>
<keyword evidence="9" id="KW-0560">Oxidoreductase</keyword>
<dbReference type="InterPro" id="IPR026992">
    <property type="entry name" value="DIOX_N"/>
</dbReference>
<evidence type="ECO:0000256" key="3">
    <source>
        <dbReference type="ARBA" id="ARBA00022723"/>
    </source>
</evidence>
<evidence type="ECO:0000256" key="6">
    <source>
        <dbReference type="ARBA" id="ARBA00054658"/>
    </source>
</evidence>
<dbReference type="FunFam" id="2.60.120.330:FF:000017">
    <property type="entry name" value="2-oxoglutarate-dependent dioxygenase DAO"/>
    <property type="match status" value="1"/>
</dbReference>
<dbReference type="GO" id="GO:0002238">
    <property type="term" value="P:response to molecule of fungal origin"/>
    <property type="evidence" value="ECO:0007669"/>
    <property type="project" value="UniProtKB-ARBA"/>
</dbReference>
<dbReference type="InterPro" id="IPR050231">
    <property type="entry name" value="Iron_ascorbate_oxido_reductase"/>
</dbReference>
<dbReference type="AlphaFoldDB" id="A0A328CXI8"/>
<comment type="function">
    <text evidence="6">2-oxoglutarate-dependent dioxygenase essential for auxin catabolism and maintenance of auxin homeostasis in reproductive organs. Catalyzes the irreversible oxidation of indole-3-acetic acid (IAA) to the biologically inactive 2-oxoindole-3-acetic acid (OxIAA).</text>
</comment>
<gene>
    <name evidence="11" type="ORF">DM860_004050</name>
</gene>
<accession>A0A328CXI8</accession>
<dbReference type="PANTHER" id="PTHR47990">
    <property type="entry name" value="2-OXOGLUTARATE (2OG) AND FE(II)-DEPENDENT OXYGENASE SUPERFAMILY PROTEIN-RELATED"/>
    <property type="match status" value="1"/>
</dbReference>
<dbReference type="InterPro" id="IPR027443">
    <property type="entry name" value="IPNS-like_sf"/>
</dbReference>
<dbReference type="EC" id="1.14.11.61" evidence="2"/>
<evidence type="ECO:0000313" key="12">
    <source>
        <dbReference type="Proteomes" id="UP000249390"/>
    </source>
</evidence>
<feature type="domain" description="Fe2OG dioxygenase" evidence="10">
    <location>
        <begin position="156"/>
        <end position="258"/>
    </location>
</feature>
<organism evidence="11 12">
    <name type="scientific">Cuscuta australis</name>
    <dbReference type="NCBI Taxonomy" id="267555"/>
    <lineage>
        <taxon>Eukaryota</taxon>
        <taxon>Viridiplantae</taxon>
        <taxon>Streptophyta</taxon>
        <taxon>Embryophyta</taxon>
        <taxon>Tracheophyta</taxon>
        <taxon>Spermatophyta</taxon>
        <taxon>Magnoliopsida</taxon>
        <taxon>eudicotyledons</taxon>
        <taxon>Gunneridae</taxon>
        <taxon>Pentapetalae</taxon>
        <taxon>asterids</taxon>
        <taxon>lamiids</taxon>
        <taxon>Solanales</taxon>
        <taxon>Convolvulaceae</taxon>
        <taxon>Cuscuteae</taxon>
        <taxon>Cuscuta</taxon>
        <taxon>Cuscuta subgen. Grammica</taxon>
        <taxon>Cuscuta sect. Cleistogrammica</taxon>
    </lineage>
</organism>
<keyword evidence="3 9" id="KW-0479">Metal-binding</keyword>
<comment type="similarity">
    <text evidence="9">Belongs to the iron/ascorbate-dependent oxidoreductase family.</text>
</comment>
<name>A0A328CXI8_9ASTE</name>
<comment type="caution">
    <text evidence="11">The sequence shown here is derived from an EMBL/GenBank/DDBJ whole genome shotgun (WGS) entry which is preliminary data.</text>
</comment>
<evidence type="ECO:0000256" key="9">
    <source>
        <dbReference type="RuleBase" id="RU003682"/>
    </source>
</evidence>
<evidence type="ECO:0000256" key="7">
    <source>
        <dbReference type="ARBA" id="ARBA00074102"/>
    </source>
</evidence>
<evidence type="ECO:0000259" key="10">
    <source>
        <dbReference type="PROSITE" id="PS51471"/>
    </source>
</evidence>
<dbReference type="InterPro" id="IPR044861">
    <property type="entry name" value="IPNS-like_FE2OG_OXY"/>
</dbReference>
<evidence type="ECO:0000256" key="8">
    <source>
        <dbReference type="ARBA" id="ARBA00076740"/>
    </source>
</evidence>
<protein>
    <recommendedName>
        <fullName evidence="7">2-oxoglutarate-dependent dioxygenase DAO</fullName>
        <ecNumber evidence="2">1.14.11.61</ecNumber>
    </recommendedName>
    <alternativeName>
        <fullName evidence="8">Protein DIOXYGENASE FOR AUXIN OXIDATION</fullName>
    </alternativeName>
</protein>
<evidence type="ECO:0000256" key="5">
    <source>
        <dbReference type="ARBA" id="ARBA00048503"/>
    </source>
</evidence>
<reference evidence="11 12" key="1">
    <citation type="submission" date="2018-06" db="EMBL/GenBank/DDBJ databases">
        <title>The Genome of Cuscuta australis (Dodder) Provides Insight into the Evolution of Plant Parasitism.</title>
        <authorList>
            <person name="Liu H."/>
        </authorList>
    </citation>
    <scope>NUCLEOTIDE SEQUENCE [LARGE SCALE GENOMIC DNA]</scope>
    <source>
        <strain evidence="12">cv. Yunnan</strain>
        <tissue evidence="11">Vines</tissue>
    </source>
</reference>
<evidence type="ECO:0000256" key="2">
    <source>
        <dbReference type="ARBA" id="ARBA00012885"/>
    </source>
</evidence>
<dbReference type="Gene3D" id="2.60.120.330">
    <property type="entry name" value="B-lactam Antibiotic, Isopenicillin N Synthase, Chain"/>
    <property type="match status" value="1"/>
</dbReference>
<dbReference type="PROSITE" id="PS51471">
    <property type="entry name" value="FE2OG_OXY"/>
    <property type="match status" value="1"/>
</dbReference>
<dbReference type="InterPro" id="IPR005123">
    <property type="entry name" value="Oxoglu/Fe-dep_dioxygenase_dom"/>
</dbReference>